<comment type="caution">
    <text evidence="1">The sequence shown here is derived from an EMBL/GenBank/DDBJ whole genome shotgun (WGS) entry which is preliminary data.</text>
</comment>
<reference evidence="1 2" key="1">
    <citation type="submission" date="2017-01" db="EMBL/GenBank/DDBJ databases">
        <title>Novel large sulfur bacteria in the metagenomes of groundwater-fed chemosynthetic microbial mats in the Lake Huron basin.</title>
        <authorList>
            <person name="Sharrar A.M."/>
            <person name="Flood B.E."/>
            <person name="Bailey J.V."/>
            <person name="Jones D.S."/>
            <person name="Biddanda B."/>
            <person name="Ruberg S.A."/>
            <person name="Marcus D.N."/>
            <person name="Dick G.J."/>
        </authorList>
    </citation>
    <scope>NUCLEOTIDE SEQUENCE [LARGE SCALE GENOMIC DNA]</scope>
    <source>
        <strain evidence="1">A8</strain>
    </source>
</reference>
<sequence>MWLLEGVRLTDDEQLAWMSQEIAALLVKHLPEGKSVALSGEIARLRSQTCVQIFGSNADGMAVFSINAVLRHPPPRQLNVKCVTNNND</sequence>
<evidence type="ECO:0000313" key="1">
    <source>
        <dbReference type="EMBL" id="OQX09445.1"/>
    </source>
</evidence>
<dbReference type="AlphaFoldDB" id="A0A1Y1QN95"/>
<protein>
    <submittedName>
        <fullName evidence="1">Uncharacterized protein</fullName>
    </submittedName>
</protein>
<gene>
    <name evidence="1" type="ORF">BWK73_22805</name>
</gene>
<evidence type="ECO:0000313" key="2">
    <source>
        <dbReference type="Proteomes" id="UP000192491"/>
    </source>
</evidence>
<dbReference type="EMBL" id="MTEJ01000142">
    <property type="protein sequence ID" value="OQX09445.1"/>
    <property type="molecule type" value="Genomic_DNA"/>
</dbReference>
<accession>A0A1Y1QN95</accession>
<proteinExistence type="predicted"/>
<organism evidence="1 2">
    <name type="scientific">Thiothrix lacustris</name>
    <dbReference type="NCBI Taxonomy" id="525917"/>
    <lineage>
        <taxon>Bacteria</taxon>
        <taxon>Pseudomonadati</taxon>
        <taxon>Pseudomonadota</taxon>
        <taxon>Gammaproteobacteria</taxon>
        <taxon>Thiotrichales</taxon>
        <taxon>Thiotrichaceae</taxon>
        <taxon>Thiothrix</taxon>
    </lineage>
</organism>
<dbReference type="Proteomes" id="UP000192491">
    <property type="component" value="Unassembled WGS sequence"/>
</dbReference>
<name>A0A1Y1QN95_9GAMM</name>